<keyword evidence="3" id="KW-0762">Sugar transport</keyword>
<keyword evidence="5" id="KW-0547">Nucleotide-binding</keyword>
<dbReference type="CDD" id="cd03216">
    <property type="entry name" value="ABC_Carb_Monos_I"/>
    <property type="match status" value="1"/>
</dbReference>
<dbReference type="PROSITE" id="PS00211">
    <property type="entry name" value="ABC_TRANSPORTER_1"/>
    <property type="match status" value="1"/>
</dbReference>
<dbReference type="Proteomes" id="UP001551176">
    <property type="component" value="Unassembled WGS sequence"/>
</dbReference>
<name>A0ABV3BTG2_9ACTN</name>
<dbReference type="SMART" id="SM00382">
    <property type="entry name" value="AAA"/>
    <property type="match status" value="2"/>
</dbReference>
<keyword evidence="6 10" id="KW-0067">ATP-binding</keyword>
<dbReference type="InterPro" id="IPR027417">
    <property type="entry name" value="P-loop_NTPase"/>
</dbReference>
<dbReference type="EMBL" id="JBEYXV010000014">
    <property type="protein sequence ID" value="MEU6824294.1"/>
    <property type="molecule type" value="Genomic_DNA"/>
</dbReference>
<keyword evidence="2" id="KW-1003">Cell membrane</keyword>
<accession>A0ABV3BTG2</accession>
<dbReference type="PROSITE" id="PS50893">
    <property type="entry name" value="ABC_TRANSPORTER_2"/>
    <property type="match status" value="2"/>
</dbReference>
<dbReference type="InterPro" id="IPR003439">
    <property type="entry name" value="ABC_transporter-like_ATP-bd"/>
</dbReference>
<evidence type="ECO:0000313" key="11">
    <source>
        <dbReference type="Proteomes" id="UP001551176"/>
    </source>
</evidence>
<proteinExistence type="predicted"/>
<feature type="domain" description="ABC transporter" evidence="9">
    <location>
        <begin position="261"/>
        <end position="503"/>
    </location>
</feature>
<dbReference type="RefSeq" id="WP_359353561.1">
    <property type="nucleotide sequence ID" value="NZ_JBEYXV010000014.1"/>
</dbReference>
<evidence type="ECO:0000256" key="8">
    <source>
        <dbReference type="ARBA" id="ARBA00023136"/>
    </source>
</evidence>
<sequence length="522" mass="56401">MSGSARQRESGPVLEVSGVSKAFPGVVALDGVRLDLVPGEVHALVGENGAGKSTLVKILAGTQKPDSGVLRLGGVPYRPGDVAAAMRAGVQVVHQEFHLVPHLSVAENLFLRRLPRRYGFVDRRALHRGARELLDEVGLDVRPRTKVERLGIAQMQLLEIARTLHQECRVLVMDEPTATLTPRETRRLFALLRSLTERGTAVLYISHHLEEIFELADRMTVFRNGRHVVTKDVAGTDTAEVIRLMVGRDMEREYPPYVPRTPGPELLRVRDLTPRGGAPVSFALRAGEVVGVAGLVGSGRTEAVRALFGADRAVGGQVLVKGRPVRIRGPRDAVRHGISLLTEDRKGQGLVLDLPVSANVTLAATGQVSRAGLLRRGTEDRIARGTVERLRVRTPGVRTVVRTLSGGNQQKVVLGRWLLAGADVLVVDEPTRGIDVGARYEIHQQLVDLAADGRALLVVSSDLPELMGICDRLLVFSRGRIAGEVDRADFDSSHVLELAYSGYTNGTADTPGTTSATKGARA</sequence>
<dbReference type="PANTHER" id="PTHR43790">
    <property type="entry name" value="CARBOHYDRATE TRANSPORT ATP-BINDING PROTEIN MG119-RELATED"/>
    <property type="match status" value="1"/>
</dbReference>
<evidence type="ECO:0000256" key="5">
    <source>
        <dbReference type="ARBA" id="ARBA00022741"/>
    </source>
</evidence>
<organism evidence="10 11">
    <name type="scientific">Streptomyces atriruber</name>
    <dbReference type="NCBI Taxonomy" id="545121"/>
    <lineage>
        <taxon>Bacteria</taxon>
        <taxon>Bacillati</taxon>
        <taxon>Actinomycetota</taxon>
        <taxon>Actinomycetes</taxon>
        <taxon>Kitasatosporales</taxon>
        <taxon>Streptomycetaceae</taxon>
        <taxon>Streptomyces</taxon>
    </lineage>
</organism>
<keyword evidence="1" id="KW-0813">Transport</keyword>
<evidence type="ECO:0000259" key="9">
    <source>
        <dbReference type="PROSITE" id="PS50893"/>
    </source>
</evidence>
<evidence type="ECO:0000256" key="6">
    <source>
        <dbReference type="ARBA" id="ARBA00022840"/>
    </source>
</evidence>
<keyword evidence="11" id="KW-1185">Reference proteome</keyword>
<dbReference type="InterPro" id="IPR017871">
    <property type="entry name" value="ABC_transporter-like_CS"/>
</dbReference>
<reference evidence="10 11" key="1">
    <citation type="submission" date="2024-06" db="EMBL/GenBank/DDBJ databases">
        <title>The Natural Products Discovery Center: Release of the First 8490 Sequenced Strains for Exploring Actinobacteria Biosynthetic Diversity.</title>
        <authorList>
            <person name="Kalkreuter E."/>
            <person name="Kautsar S.A."/>
            <person name="Yang D."/>
            <person name="Bader C.D."/>
            <person name="Teijaro C.N."/>
            <person name="Fluegel L."/>
            <person name="Davis C.M."/>
            <person name="Simpson J.R."/>
            <person name="Lauterbach L."/>
            <person name="Steele A.D."/>
            <person name="Gui C."/>
            <person name="Meng S."/>
            <person name="Li G."/>
            <person name="Viehrig K."/>
            <person name="Ye F."/>
            <person name="Su P."/>
            <person name="Kiefer A.F."/>
            <person name="Nichols A."/>
            <person name="Cepeda A.J."/>
            <person name="Yan W."/>
            <person name="Fan B."/>
            <person name="Jiang Y."/>
            <person name="Adhikari A."/>
            <person name="Zheng C.-J."/>
            <person name="Schuster L."/>
            <person name="Cowan T.M."/>
            <person name="Smanski M.J."/>
            <person name="Chevrette M.G."/>
            <person name="De Carvalho L.P.S."/>
            <person name="Shen B."/>
        </authorList>
    </citation>
    <scope>NUCLEOTIDE SEQUENCE [LARGE SCALE GENOMIC DNA]</scope>
    <source>
        <strain evidence="10 11">NPDC046838</strain>
    </source>
</reference>
<keyword evidence="7" id="KW-1278">Translocase</keyword>
<comment type="caution">
    <text evidence="10">The sequence shown here is derived from an EMBL/GenBank/DDBJ whole genome shotgun (WGS) entry which is preliminary data.</text>
</comment>
<dbReference type="InterPro" id="IPR003593">
    <property type="entry name" value="AAA+_ATPase"/>
</dbReference>
<evidence type="ECO:0000256" key="7">
    <source>
        <dbReference type="ARBA" id="ARBA00022967"/>
    </source>
</evidence>
<dbReference type="PANTHER" id="PTHR43790:SF3">
    <property type="entry name" value="D-ALLOSE IMPORT ATP-BINDING PROTEIN ALSA-RELATED"/>
    <property type="match status" value="1"/>
</dbReference>
<evidence type="ECO:0000256" key="2">
    <source>
        <dbReference type="ARBA" id="ARBA00022475"/>
    </source>
</evidence>
<protein>
    <submittedName>
        <fullName evidence="10">Sugar ABC transporter ATP-binding protein</fullName>
    </submittedName>
</protein>
<evidence type="ECO:0000313" key="10">
    <source>
        <dbReference type="EMBL" id="MEU6824294.1"/>
    </source>
</evidence>
<dbReference type="InterPro" id="IPR050107">
    <property type="entry name" value="ABC_carbohydrate_import_ATPase"/>
</dbReference>
<evidence type="ECO:0000256" key="1">
    <source>
        <dbReference type="ARBA" id="ARBA00022448"/>
    </source>
</evidence>
<evidence type="ECO:0000256" key="3">
    <source>
        <dbReference type="ARBA" id="ARBA00022597"/>
    </source>
</evidence>
<keyword evidence="8" id="KW-0472">Membrane</keyword>
<dbReference type="Gene3D" id="3.40.50.300">
    <property type="entry name" value="P-loop containing nucleotide triphosphate hydrolases"/>
    <property type="match status" value="2"/>
</dbReference>
<dbReference type="CDD" id="cd03215">
    <property type="entry name" value="ABC_Carb_Monos_II"/>
    <property type="match status" value="1"/>
</dbReference>
<dbReference type="Pfam" id="PF00005">
    <property type="entry name" value="ABC_tran"/>
    <property type="match status" value="2"/>
</dbReference>
<dbReference type="SUPFAM" id="SSF52540">
    <property type="entry name" value="P-loop containing nucleoside triphosphate hydrolases"/>
    <property type="match status" value="2"/>
</dbReference>
<keyword evidence="4" id="KW-0677">Repeat</keyword>
<evidence type="ECO:0000256" key="4">
    <source>
        <dbReference type="ARBA" id="ARBA00022737"/>
    </source>
</evidence>
<gene>
    <name evidence="10" type="ORF">ABZ921_26990</name>
</gene>
<dbReference type="GO" id="GO:0005524">
    <property type="term" value="F:ATP binding"/>
    <property type="evidence" value="ECO:0007669"/>
    <property type="project" value="UniProtKB-KW"/>
</dbReference>
<feature type="domain" description="ABC transporter" evidence="9">
    <location>
        <begin position="14"/>
        <end position="249"/>
    </location>
</feature>